<reference evidence="8" key="1">
    <citation type="submission" date="2025-08" db="UniProtKB">
        <authorList>
            <consortium name="RefSeq"/>
        </authorList>
    </citation>
    <scope>IDENTIFICATION</scope>
</reference>
<evidence type="ECO:0000313" key="8">
    <source>
        <dbReference type="RefSeq" id="XP_014667512.1"/>
    </source>
</evidence>
<dbReference type="InterPro" id="IPR003598">
    <property type="entry name" value="Ig_sub2"/>
</dbReference>
<sequence length="177" mass="19347">MLAAECCPVSVIIRQKCEFSPSGAEFSSSISLVDAQHMKKKGSSTELYPKEGANVTLPCVIEGISETDVYSITWQKDGKLISQGPYLFADVTSYSLPNSPSRWDLVITGVNSPRHVGSYSCNYKKEKLEIYVHVQTPLTLVMTPNSSPVIVTVGDTVDILCDAEGNPPPAVMWTREM</sequence>
<accession>A0ABM1E5P1</accession>
<dbReference type="Gene3D" id="2.60.40.10">
    <property type="entry name" value="Immunoglobulins"/>
    <property type="match status" value="2"/>
</dbReference>
<keyword evidence="3" id="KW-1015">Disulfide bond</keyword>
<dbReference type="SUPFAM" id="SSF48726">
    <property type="entry name" value="Immunoglobulin"/>
    <property type="match status" value="2"/>
</dbReference>
<organism evidence="7 8">
    <name type="scientific">Priapulus caudatus</name>
    <name type="common">Priapulid worm</name>
    <dbReference type="NCBI Taxonomy" id="37621"/>
    <lineage>
        <taxon>Eukaryota</taxon>
        <taxon>Metazoa</taxon>
        <taxon>Ecdysozoa</taxon>
        <taxon>Scalidophora</taxon>
        <taxon>Priapulida</taxon>
        <taxon>Priapulimorpha</taxon>
        <taxon>Priapulimorphida</taxon>
        <taxon>Priapulidae</taxon>
        <taxon>Priapulus</taxon>
    </lineage>
</organism>
<evidence type="ECO:0000256" key="1">
    <source>
        <dbReference type="ARBA" id="ARBA00004479"/>
    </source>
</evidence>
<dbReference type="Proteomes" id="UP000695022">
    <property type="component" value="Unplaced"/>
</dbReference>
<dbReference type="PANTHER" id="PTHR11640">
    <property type="entry name" value="NEPHRIN"/>
    <property type="match status" value="1"/>
</dbReference>
<evidence type="ECO:0000313" key="7">
    <source>
        <dbReference type="Proteomes" id="UP000695022"/>
    </source>
</evidence>
<dbReference type="RefSeq" id="XP_014667512.1">
    <property type="nucleotide sequence ID" value="XM_014812026.1"/>
</dbReference>
<comment type="subcellular location">
    <subcellularLocation>
        <location evidence="1">Membrane</location>
        <topology evidence="1">Single-pass type I membrane protein</topology>
    </subcellularLocation>
</comment>
<dbReference type="InterPro" id="IPR051275">
    <property type="entry name" value="Cell_adhesion_signaling"/>
</dbReference>
<protein>
    <submittedName>
        <fullName evidence="8">Neural cell adhesion molecule 1-like</fullName>
    </submittedName>
</protein>
<keyword evidence="5" id="KW-0393">Immunoglobulin domain</keyword>
<dbReference type="Pfam" id="PF13895">
    <property type="entry name" value="Ig_2"/>
    <property type="match status" value="1"/>
</dbReference>
<evidence type="ECO:0000256" key="4">
    <source>
        <dbReference type="ARBA" id="ARBA00023180"/>
    </source>
</evidence>
<dbReference type="CDD" id="cd00096">
    <property type="entry name" value="Ig"/>
    <property type="match status" value="1"/>
</dbReference>
<proteinExistence type="predicted"/>
<keyword evidence="4" id="KW-0325">Glycoprotein</keyword>
<dbReference type="GeneID" id="106809073"/>
<dbReference type="InterPro" id="IPR007110">
    <property type="entry name" value="Ig-like_dom"/>
</dbReference>
<gene>
    <name evidence="8" type="primary">LOC106809073</name>
</gene>
<dbReference type="SMART" id="SM00408">
    <property type="entry name" value="IGc2"/>
    <property type="match status" value="1"/>
</dbReference>
<evidence type="ECO:0000256" key="3">
    <source>
        <dbReference type="ARBA" id="ARBA00023157"/>
    </source>
</evidence>
<keyword evidence="7" id="KW-1185">Reference proteome</keyword>
<evidence type="ECO:0000256" key="2">
    <source>
        <dbReference type="ARBA" id="ARBA00023136"/>
    </source>
</evidence>
<keyword evidence="2" id="KW-0472">Membrane</keyword>
<name>A0ABM1E5P1_PRICU</name>
<feature type="domain" description="Ig-like" evidence="6">
    <location>
        <begin position="21"/>
        <end position="121"/>
    </location>
</feature>
<dbReference type="InterPro" id="IPR036179">
    <property type="entry name" value="Ig-like_dom_sf"/>
</dbReference>
<evidence type="ECO:0000259" key="6">
    <source>
        <dbReference type="PROSITE" id="PS50835"/>
    </source>
</evidence>
<dbReference type="PROSITE" id="PS50835">
    <property type="entry name" value="IG_LIKE"/>
    <property type="match status" value="2"/>
</dbReference>
<feature type="domain" description="Ig-like" evidence="6">
    <location>
        <begin position="137"/>
        <end position="177"/>
    </location>
</feature>
<evidence type="ECO:0000256" key="5">
    <source>
        <dbReference type="ARBA" id="ARBA00023319"/>
    </source>
</evidence>
<dbReference type="InterPro" id="IPR013783">
    <property type="entry name" value="Ig-like_fold"/>
</dbReference>
<dbReference type="PANTHER" id="PTHR11640:SF31">
    <property type="entry name" value="IRREGULAR CHIASM C-ROUGHEST PROTEIN-RELATED"/>
    <property type="match status" value="1"/>
</dbReference>